<dbReference type="CDD" id="cd05819">
    <property type="entry name" value="NHL"/>
    <property type="match status" value="1"/>
</dbReference>
<dbReference type="InterPro" id="IPR019405">
    <property type="entry name" value="Lactonase_7-beta_prop"/>
</dbReference>
<dbReference type="PANTHER" id="PTHR47197:SF3">
    <property type="entry name" value="DIHYDRO-HEME D1 DEHYDROGENASE"/>
    <property type="match status" value="1"/>
</dbReference>
<evidence type="ECO:0000256" key="1">
    <source>
        <dbReference type="SAM" id="MobiDB-lite"/>
    </source>
</evidence>
<proteinExistence type="predicted"/>
<reference evidence="2" key="1">
    <citation type="submission" date="2018-06" db="EMBL/GenBank/DDBJ databases">
        <authorList>
            <person name="Zhirakovskaya E."/>
        </authorList>
    </citation>
    <scope>NUCLEOTIDE SEQUENCE</scope>
</reference>
<feature type="compositionally biased region" description="Polar residues" evidence="1">
    <location>
        <begin position="732"/>
        <end position="741"/>
    </location>
</feature>
<dbReference type="SUPFAM" id="SSF63829">
    <property type="entry name" value="Calcium-dependent phosphotriesterase"/>
    <property type="match status" value="1"/>
</dbReference>
<dbReference type="AlphaFoldDB" id="A0A3B1CDW1"/>
<name>A0A3B1CDW1_9ZZZZ</name>
<dbReference type="Gene3D" id="2.130.10.10">
    <property type="entry name" value="YVTN repeat-like/Quinoprotein amine dehydrogenase"/>
    <property type="match status" value="1"/>
</dbReference>
<dbReference type="Pfam" id="PF10282">
    <property type="entry name" value="Lactonase"/>
    <property type="match status" value="1"/>
</dbReference>
<sequence length="765" mass="80038">TDSPTLLIFNDILTTCPDNASGVADLCNLNPDGRVGGDVSIESGTTLTHPLGIVYDPARDITYVANTGGNNIVIYSIEGDVAPIKENTGNETRLDVPSGFFYDLVLDRLYVSNAGLLGSASSRPFIVYDQVSTQNFANTAPSWELAASSNFETPMGIYIDKTRDLMLLLNGVSDNRHGLYVYDLTEPFRTPDPPFSPRDISFPLTEAVGPTGLTLLPPIHQSKSFSGLSAGSSSAMTVDEARGLVYVANKSNNSVVVYDYNSPPPPGSPGGELPLLRTITGLNKPSGLFIDSSGDILYVSNNGEEAGATGDYTDNTVFVFEGASTKGDGEVFCPSTPCPPDRIISTVGLTDGAQNKLKAPISPYVDVIADRLYLVNSASDQNAVFSFNNVSTLGDSSGQCIDGSVVCSDTLPAKVIIGAQTNLNFSKPGALFIGAVVLSRNSNNETLYVASSCSNPSASPVCSQGGLHVFGTVGQLKPSRVWSGGGGSFTTAEAVAIDSVNNVLYVANQSTNTLSVFSNADTIDVTTDSTTGKRNLSNIQLNRPAGLFVDAARNRLYVSNSEAFICTVGTCNAILVFDNASTFTDGTMPAKTLTDTAFNQPQGIVLDPASQRLYVANTGGDSVLIYNQVDTLNGSVTATAALTGFSEPSDLALDPARDILYVLDQSAKNVLVFDNASTLIGGESATRTISGDDGSGNNAWVKPSSIYLDADNDLLYLADPGANSVSIFTNASTASGQNNAPKKTFLGDKTGLQSPSALTVGTPTP</sequence>
<dbReference type="PANTHER" id="PTHR47197">
    <property type="entry name" value="PROTEIN NIRF"/>
    <property type="match status" value="1"/>
</dbReference>
<feature type="region of interest" description="Disordered" evidence="1">
    <location>
        <begin position="732"/>
        <end position="765"/>
    </location>
</feature>
<gene>
    <name evidence="2" type="ORF">MNBD_NITROSPIRAE01-1686</name>
</gene>
<protein>
    <submittedName>
        <fullName evidence="2">Uncharacterized protein</fullName>
    </submittedName>
</protein>
<evidence type="ECO:0000313" key="2">
    <source>
        <dbReference type="EMBL" id="VAX26422.1"/>
    </source>
</evidence>
<dbReference type="InterPro" id="IPR015943">
    <property type="entry name" value="WD40/YVTN_repeat-like_dom_sf"/>
</dbReference>
<dbReference type="InterPro" id="IPR051200">
    <property type="entry name" value="Host-pathogen_enzymatic-act"/>
</dbReference>
<dbReference type="Gene3D" id="2.120.10.30">
    <property type="entry name" value="TolB, C-terminal domain"/>
    <property type="match status" value="2"/>
</dbReference>
<organism evidence="2">
    <name type="scientific">hydrothermal vent metagenome</name>
    <dbReference type="NCBI Taxonomy" id="652676"/>
    <lineage>
        <taxon>unclassified sequences</taxon>
        <taxon>metagenomes</taxon>
        <taxon>ecological metagenomes</taxon>
    </lineage>
</organism>
<feature type="non-terminal residue" evidence="2">
    <location>
        <position position="1"/>
    </location>
</feature>
<dbReference type="EMBL" id="UOGF01000011">
    <property type="protein sequence ID" value="VAX26422.1"/>
    <property type="molecule type" value="Genomic_DNA"/>
</dbReference>
<accession>A0A3B1CDW1</accession>
<dbReference type="InterPro" id="IPR011042">
    <property type="entry name" value="6-blade_b-propeller_TolB-like"/>
</dbReference>
<feature type="compositionally biased region" description="Polar residues" evidence="1">
    <location>
        <begin position="751"/>
        <end position="765"/>
    </location>
</feature>
<dbReference type="SUPFAM" id="SSF63825">
    <property type="entry name" value="YWTD domain"/>
    <property type="match status" value="2"/>
</dbReference>